<feature type="signal peptide" evidence="9">
    <location>
        <begin position="1"/>
        <end position="17"/>
    </location>
</feature>
<dbReference type="InterPro" id="IPR036460">
    <property type="entry name" value="Cu_amine_oxidase_C_sf"/>
</dbReference>
<evidence type="ECO:0000259" key="10">
    <source>
        <dbReference type="Pfam" id="PF01179"/>
    </source>
</evidence>
<dbReference type="Gene3D" id="2.70.98.20">
    <property type="entry name" value="Copper amine oxidase, catalytic domain"/>
    <property type="match status" value="1"/>
</dbReference>
<evidence type="ECO:0000256" key="7">
    <source>
        <dbReference type="PIRSR" id="PIRSR600269-51"/>
    </source>
</evidence>
<sequence>MSSTYLGVLLLSSFAAAHDRRMLFGSRPGGGSPPASPSFPACPTEPLPFPVPEVAETNKIFDQLTVAEQLSIETYMAENFGITTTGGEKCVTVNCSTIAKIQLIKPPKAEALAYMAGTGPKPARIGQFWWLRANLRPRVAELHQIELPITADTTPTLIRTEPWERRPFVTWEDVPLQDQAEMLEPLRPLFDEMLTALVISDSLAAKTEEGFEPSVRFGGGALSVPGSTPGRREYLGRVDVRAGAGPHYFKEGPMQYVMSYDWDTETLSVYDIVICPGMGNPTYPSVDAALAAYNDGSLKLCSIDGEWYGDTKAHMDPEPPYFIDDAAAKRAEPMIYYPEGPRFTVSGRSVAWMGWDFHVDVNAINAMHISNLRFQNERIVYELHATDFTAVYSGYSTRKDIFYSDGGYEMGNCATTLRAGLQCPHQAVFMYGLGYDSGYVWGGDLTLDAEAPTICVFEAPDNEALFQHAQEKYEGLSKSALYVRGVFTVGNYDYTQTLKLYQDGAFDFFKQLSGYAVGAYILPGDSSNTALMSLFGALISTSALGALHTHSAGYKIDLDIGGLENSVKIKTPGYGNLIDLLNGAGLNTTGIVSASDDTYYFAETPLPNEGNWDMDGDSTWTPPPSCISAAADKKIVQYSTTSTTNLGHKRGYLITVPTSWPQMMPEGDPFLHLQNFTKCDYAVAVRKDSEFASAGQSVFGNLYPEPAAPGNDISQFIDGESLEGVDIVLYAHNTKFHWVKTEDVPVPSTMGKEISFAPFNYMTDDVSPNKHLQEDLYTYSTPDREAEPVPTCASTV</sequence>
<dbReference type="GO" id="GO:0005886">
    <property type="term" value="C:plasma membrane"/>
    <property type="evidence" value="ECO:0007669"/>
    <property type="project" value="TreeGrafter"/>
</dbReference>
<evidence type="ECO:0000256" key="2">
    <source>
        <dbReference type="ARBA" id="ARBA00022723"/>
    </source>
</evidence>
<comment type="cofactor">
    <cofactor evidence="8">
        <name>Cu cation</name>
        <dbReference type="ChEBI" id="CHEBI:23378"/>
    </cofactor>
    <text evidence="8">Contains 1 topaquinone per subunit.</text>
</comment>
<dbReference type="PANTHER" id="PTHR10638">
    <property type="entry name" value="COPPER AMINE OXIDASE"/>
    <property type="match status" value="1"/>
</dbReference>
<dbReference type="Pfam" id="PF01179">
    <property type="entry name" value="Cu_amine_oxid"/>
    <property type="match status" value="1"/>
</dbReference>
<feature type="domain" description="Copper amine oxidase catalytic" evidence="10">
    <location>
        <begin position="334"/>
        <end position="766"/>
    </location>
</feature>
<dbReference type="InterPro" id="IPR016182">
    <property type="entry name" value="Cu_amine_oxidase_N-reg"/>
</dbReference>
<keyword evidence="2 8" id="KW-0479">Metal-binding</keyword>
<dbReference type="EMBL" id="HBIZ01030698">
    <property type="protein sequence ID" value="CAE0766938.1"/>
    <property type="molecule type" value="Transcribed_RNA"/>
</dbReference>
<evidence type="ECO:0000256" key="9">
    <source>
        <dbReference type="SAM" id="SignalP"/>
    </source>
</evidence>
<dbReference type="SUPFAM" id="SSF54416">
    <property type="entry name" value="Amine oxidase N-terminal region"/>
    <property type="match status" value="1"/>
</dbReference>
<keyword evidence="4 8" id="KW-0560">Oxidoreductase</keyword>
<keyword evidence="5 8" id="KW-0186">Copper</keyword>
<keyword evidence="9" id="KW-0732">Signal</keyword>
<dbReference type="InterPro" id="IPR000269">
    <property type="entry name" value="Cu_amine_oxidase"/>
</dbReference>
<dbReference type="EC" id="1.4.3.-" evidence="8"/>
<feature type="modified residue" description="2',4',5'-topaquinone" evidence="7">
    <location>
        <position position="492"/>
    </location>
</feature>
<gene>
    <name evidence="11" type="ORF">PCAR00345_LOCUS19550</name>
</gene>
<feature type="active site" description="Proton acceptor" evidence="6">
    <location>
        <position position="405"/>
    </location>
</feature>
<dbReference type="Gene3D" id="3.10.450.40">
    <property type="match status" value="1"/>
</dbReference>
<organism evidence="11">
    <name type="scientific">Chrysotila carterae</name>
    <name type="common">Marine alga</name>
    <name type="synonym">Syracosphaera carterae</name>
    <dbReference type="NCBI Taxonomy" id="13221"/>
    <lineage>
        <taxon>Eukaryota</taxon>
        <taxon>Haptista</taxon>
        <taxon>Haptophyta</taxon>
        <taxon>Prymnesiophyceae</taxon>
        <taxon>Isochrysidales</taxon>
        <taxon>Isochrysidaceae</taxon>
        <taxon>Chrysotila</taxon>
    </lineage>
</organism>
<dbReference type="GO" id="GO:0048038">
    <property type="term" value="F:quinone binding"/>
    <property type="evidence" value="ECO:0007669"/>
    <property type="project" value="InterPro"/>
</dbReference>
<evidence type="ECO:0000256" key="5">
    <source>
        <dbReference type="ARBA" id="ARBA00023008"/>
    </source>
</evidence>
<evidence type="ECO:0000256" key="3">
    <source>
        <dbReference type="ARBA" id="ARBA00022772"/>
    </source>
</evidence>
<feature type="active site" description="Schiff-base intermediate with substrate; via topaquinone" evidence="6">
    <location>
        <position position="492"/>
    </location>
</feature>
<keyword evidence="3 6" id="KW-0801">TPQ</keyword>
<evidence type="ECO:0000256" key="4">
    <source>
        <dbReference type="ARBA" id="ARBA00023002"/>
    </source>
</evidence>
<proteinExistence type="inferred from homology"/>
<feature type="chain" id="PRO_5030709807" description="Amine oxidase" evidence="9">
    <location>
        <begin position="18"/>
        <end position="796"/>
    </location>
</feature>
<evidence type="ECO:0000256" key="1">
    <source>
        <dbReference type="ARBA" id="ARBA00007983"/>
    </source>
</evidence>
<dbReference type="GO" id="GO:0008131">
    <property type="term" value="F:primary methylamine oxidase activity"/>
    <property type="evidence" value="ECO:0007669"/>
    <property type="project" value="InterPro"/>
</dbReference>
<evidence type="ECO:0000256" key="6">
    <source>
        <dbReference type="PIRSR" id="PIRSR600269-50"/>
    </source>
</evidence>
<dbReference type="GO" id="GO:0009308">
    <property type="term" value="P:amine metabolic process"/>
    <property type="evidence" value="ECO:0007669"/>
    <property type="project" value="UniProtKB-UniRule"/>
</dbReference>
<name>A0A7S4BIE6_CHRCT</name>
<comment type="PTM">
    <text evidence="7 8">Topaquinone (TPQ) is generated by copper-dependent autoxidation of a specific tyrosyl residue.</text>
</comment>
<accession>A0A7S4BIE6</accession>
<dbReference type="InterPro" id="IPR015798">
    <property type="entry name" value="Cu_amine_oxidase_C"/>
</dbReference>
<dbReference type="AlphaFoldDB" id="A0A7S4BIE6"/>
<reference evidence="11" key="1">
    <citation type="submission" date="2021-01" db="EMBL/GenBank/DDBJ databases">
        <authorList>
            <person name="Corre E."/>
            <person name="Pelletier E."/>
            <person name="Niang G."/>
            <person name="Scheremetjew M."/>
            <person name="Finn R."/>
            <person name="Kale V."/>
            <person name="Holt S."/>
            <person name="Cochrane G."/>
            <person name="Meng A."/>
            <person name="Brown T."/>
            <person name="Cohen L."/>
        </authorList>
    </citation>
    <scope>NUCLEOTIDE SEQUENCE</scope>
    <source>
        <strain evidence="11">CCMP645</strain>
    </source>
</reference>
<evidence type="ECO:0000256" key="8">
    <source>
        <dbReference type="RuleBase" id="RU000672"/>
    </source>
</evidence>
<dbReference type="PANTHER" id="PTHR10638:SF20">
    <property type="entry name" value="AMINE OXIDASE"/>
    <property type="match status" value="1"/>
</dbReference>
<dbReference type="GO" id="GO:0005507">
    <property type="term" value="F:copper ion binding"/>
    <property type="evidence" value="ECO:0007669"/>
    <property type="project" value="InterPro"/>
</dbReference>
<evidence type="ECO:0000313" key="11">
    <source>
        <dbReference type="EMBL" id="CAE0766938.1"/>
    </source>
</evidence>
<comment type="similarity">
    <text evidence="1 8">Belongs to the copper/topaquinone oxidase family.</text>
</comment>
<protein>
    <recommendedName>
        <fullName evidence="8">Amine oxidase</fullName>
        <ecNumber evidence="8">1.4.3.-</ecNumber>
    </recommendedName>
</protein>
<dbReference type="SUPFAM" id="SSF49998">
    <property type="entry name" value="Amine oxidase catalytic domain"/>
    <property type="match status" value="1"/>
</dbReference>